<accession>A0ABW5K2Z5</accession>
<sequence>MDVLQIFNFINSFEKEKKINLLETTTNKEFEVLLKKNNTGLSFRLPHPFFNLLYKKDAVFKLSSELITLDIVNFLVKNEQHSLMSRVCEAYMFQTLNFNSKEEKYYSYYSKINSFFLLNFFEEYQQDLSVYIRGLKFKISTCIINNKKKVDLLCIQCENKLDFKKFKHYVNNIIVSIGFFSGEFYKKEEFFFQSTVKDFSINTDLFYRSSNLEFSFPEPFTYSPNSWSWKFKNEYELDSFQKKEFSSRISKKSFLELVELLIRYPRIYFSIRMVFSFYNFSVLSRVSMLFVVLEVICEEFKNDLDTNYIQKELKYKLGQKLLEKYKESIAAEDFIILDDIIENIDKRLTNNIVNYEQVFDALNINLSNEDRFVLKKRNHFFHGRIIPKSIQIDSEEAYVNLEKNYFHDSLRLYVLVSKLILKKVKFSGYIINYPKLFEEENILRESYFVKLN</sequence>
<dbReference type="RefSeq" id="WP_379905071.1">
    <property type="nucleotide sequence ID" value="NZ_JBHULM010000011.1"/>
</dbReference>
<reference evidence="2" key="1">
    <citation type="journal article" date="2019" name="Int. J. Syst. Evol. Microbiol.">
        <title>The Global Catalogue of Microorganisms (GCM) 10K type strain sequencing project: providing services to taxonomists for standard genome sequencing and annotation.</title>
        <authorList>
            <consortium name="The Broad Institute Genomics Platform"/>
            <consortium name="The Broad Institute Genome Sequencing Center for Infectious Disease"/>
            <person name="Wu L."/>
            <person name="Ma J."/>
        </authorList>
    </citation>
    <scope>NUCLEOTIDE SEQUENCE [LARGE SCALE GENOMIC DNA]</scope>
    <source>
        <strain evidence="2">KCTC 42808</strain>
    </source>
</reference>
<dbReference type="EMBL" id="JBHULM010000011">
    <property type="protein sequence ID" value="MFD2543314.1"/>
    <property type="molecule type" value="Genomic_DNA"/>
</dbReference>
<dbReference type="Proteomes" id="UP001597467">
    <property type="component" value="Unassembled WGS sequence"/>
</dbReference>
<evidence type="ECO:0000313" key="1">
    <source>
        <dbReference type="EMBL" id="MFD2543314.1"/>
    </source>
</evidence>
<name>A0ABW5K2Z5_9FLAO</name>
<comment type="caution">
    <text evidence="1">The sequence shown here is derived from an EMBL/GenBank/DDBJ whole genome shotgun (WGS) entry which is preliminary data.</text>
</comment>
<keyword evidence="2" id="KW-1185">Reference proteome</keyword>
<gene>
    <name evidence="1" type="ORF">ACFSSB_13355</name>
</gene>
<evidence type="ECO:0008006" key="3">
    <source>
        <dbReference type="Google" id="ProtNLM"/>
    </source>
</evidence>
<proteinExistence type="predicted"/>
<protein>
    <recommendedName>
        <fullName evidence="3">ApeA N-terminal domain-containing protein</fullName>
    </recommendedName>
</protein>
<evidence type="ECO:0000313" key="2">
    <source>
        <dbReference type="Proteomes" id="UP001597467"/>
    </source>
</evidence>
<organism evidence="1 2">
    <name type="scientific">Lacinutrix gracilariae</name>
    <dbReference type="NCBI Taxonomy" id="1747198"/>
    <lineage>
        <taxon>Bacteria</taxon>
        <taxon>Pseudomonadati</taxon>
        <taxon>Bacteroidota</taxon>
        <taxon>Flavobacteriia</taxon>
        <taxon>Flavobacteriales</taxon>
        <taxon>Flavobacteriaceae</taxon>
        <taxon>Lacinutrix</taxon>
    </lineage>
</organism>